<keyword evidence="3" id="KW-0472">Membrane</keyword>
<feature type="coiled-coil region" evidence="2">
    <location>
        <begin position="112"/>
        <end position="164"/>
    </location>
</feature>
<dbReference type="SUPFAM" id="SSF57997">
    <property type="entry name" value="Tropomyosin"/>
    <property type="match status" value="1"/>
</dbReference>
<sequence>MASNELKLKIILEAFDKVTTPLERIRKSGIKTSKAFQDTQKALNALKRAQSATEAFQRTQDQIEKTKKRFDQYKEKLKETQAAIDGTKNPTDKQVKKLHELAAIVGNMPDKLKAQNEKLDQLKSKLQSAGGSTDHLGQYQDKLKNHIEKTNHALEREAAHIERVEHTTKRLVAIRDKAAKFGSLETIMSGAAAAAPALVVARSAIEHEDSMAEISKVAKMTAAQKADIDAALKTMANNGPATYAELAESAATAARQSIGIKQNADGTATIDTAQLMHFTDKSNKAAVALGMDREGTGAMIGHMRNNDYSEKQIDTTLDQMSVIANKFGGHGEYIREVFAKNLPIIKNANMSASDLAVLGNLNDTAGLQADEASTGIKHMLNALTVGDKGATKRQQLYFKDTGKTAGQWQKLMQEQGGGETILQFLEQVKKMPVIKRSALLNGIFGKEGASSVATMANESDHFKQQRAAVNDPNMLKNDGVENENKIRAATTANQLKMLKNNFDTLAADVGTQLLPQIQALAAKLIEISRNVDNFALHHKTLIKNLGKTAMVVGPAIVAMAGLGFAIRTVASTGIGLYKTFQFFRKLKDASFLVKMIEHFGKAGKGVKKLFGLFKLFKKINFASTIISGIQLIVRAISAAGALLAANPVILAISAIVIAIAGAAYLIYQNWDSIKKYTAEGLSAIKQAWSSVSQFFSGLWNDFKEMGGHVIHGLVDGITSAGSAVKEAVTNMGSNVIGWFKEKLGIHSPSRVFHSLGGFIVDGLNNGISDNAHHPINHIRNLAEQVSSAFRPDLSGLALSSHSPRIITKSVFEEARGSGSNQPKNTRPISQIFHFTINAAPNQSPMDIGHSVQKIAQDAIRAPQYSDTPDWVY</sequence>
<dbReference type="NCBIfam" id="TIGR01760">
    <property type="entry name" value="tape_meas_TP901"/>
    <property type="match status" value="1"/>
</dbReference>
<reference evidence="5" key="1">
    <citation type="submission" date="2010-01" db="EMBL/GenBank/DDBJ databases">
        <title>Complete sequence of plasmid1 of Zymomonas mobilis subsp. mobilis ZM4.</title>
        <authorList>
            <consortium name="US DOE Joint Genome Institute"/>
            <person name="Lucas S."/>
            <person name="Copeland A."/>
            <person name="Lapidus A."/>
            <person name="Glavina del Rio T."/>
            <person name="Tice H."/>
            <person name="Bruce D."/>
            <person name="Goodwin L."/>
            <person name="Pitluck S."/>
            <person name="Balakireva M."/>
            <person name="Brettin T."/>
            <person name="Detter J.C."/>
            <person name="Han C."/>
            <person name="Larimer F."/>
            <person name="Land M."/>
            <person name="Hauser L."/>
            <person name="Kyrpides N."/>
            <person name="Mikhailova N."/>
            <person name="Pappas K."/>
        </authorList>
    </citation>
    <scope>NUCLEOTIDE SEQUENCE [LARGE SCALE GENOMIC DNA]</scope>
    <source>
        <strain evidence="5">ZM4</strain>
        <plasmid evidence="5">pZZM401</plasmid>
    </source>
</reference>
<dbReference type="Gene3D" id="1.10.287.950">
    <property type="entry name" value="Methyl-accepting chemotaxis protein"/>
    <property type="match status" value="1"/>
</dbReference>
<dbReference type="PANTHER" id="PTHR37813">
    <property type="entry name" value="FELS-2 PROPHAGE PROTEIN"/>
    <property type="match status" value="1"/>
</dbReference>
<accession>A0A806D8P0</accession>
<dbReference type="EMBL" id="CP001881">
    <property type="protein sequence ID" value="ADC33790.1"/>
    <property type="molecule type" value="Genomic_DNA"/>
</dbReference>
<feature type="transmembrane region" description="Helical" evidence="3">
    <location>
        <begin position="648"/>
        <end position="667"/>
    </location>
</feature>
<evidence type="ECO:0000256" key="2">
    <source>
        <dbReference type="SAM" id="Coils"/>
    </source>
</evidence>
<keyword evidence="2" id="KW-0175">Coiled coil</keyword>
<evidence type="ECO:0000256" key="1">
    <source>
        <dbReference type="ARBA" id="ARBA00022612"/>
    </source>
</evidence>
<name>A0A806D8P0_ZYMMO</name>
<keyword evidence="5" id="KW-0614">Plasmid</keyword>
<keyword evidence="3" id="KW-0812">Transmembrane</keyword>
<feature type="transmembrane region" description="Helical" evidence="3">
    <location>
        <begin position="551"/>
        <end position="577"/>
    </location>
</feature>
<evidence type="ECO:0000313" key="5">
    <source>
        <dbReference type="EMBL" id="ADC33790.1"/>
    </source>
</evidence>
<evidence type="ECO:0000259" key="4">
    <source>
        <dbReference type="Pfam" id="PF10145"/>
    </source>
</evidence>
<proteinExistence type="predicted"/>
<geneLocation type="plasmid" evidence="5">
    <name>pZZM401</name>
</geneLocation>
<protein>
    <submittedName>
        <fullName evidence="5">Phage tail tape measure protein, TP901 family</fullName>
    </submittedName>
</protein>
<organism evidence="5">
    <name type="scientific">Zymomonas mobilis subsp. mobilis (strain ATCC 31821 / ZM4 / CP4)</name>
    <dbReference type="NCBI Taxonomy" id="264203"/>
    <lineage>
        <taxon>Bacteria</taxon>
        <taxon>Pseudomonadati</taxon>
        <taxon>Pseudomonadota</taxon>
        <taxon>Alphaproteobacteria</taxon>
        <taxon>Sphingomonadales</taxon>
        <taxon>Zymomonadaceae</taxon>
        <taxon>Zymomonas</taxon>
    </lineage>
</organism>
<keyword evidence="3" id="KW-1133">Transmembrane helix</keyword>
<evidence type="ECO:0000256" key="3">
    <source>
        <dbReference type="SAM" id="Phobius"/>
    </source>
</evidence>
<dbReference type="Pfam" id="PF10145">
    <property type="entry name" value="PhageMin_Tail"/>
    <property type="match status" value="1"/>
</dbReference>
<dbReference type="AlphaFoldDB" id="A0A806D8P0"/>
<feature type="coiled-coil region" evidence="2">
    <location>
        <begin position="49"/>
        <end position="83"/>
    </location>
</feature>
<feature type="transmembrane region" description="Helical" evidence="3">
    <location>
        <begin position="619"/>
        <end position="642"/>
    </location>
</feature>
<dbReference type="InterPro" id="IPR010090">
    <property type="entry name" value="Phage_tape_meas"/>
</dbReference>
<dbReference type="PANTHER" id="PTHR37813:SF1">
    <property type="entry name" value="FELS-2 PROPHAGE PROTEIN"/>
    <property type="match status" value="1"/>
</dbReference>
<feature type="domain" description="Phage tail tape measure protein" evidence="4">
    <location>
        <begin position="247"/>
        <end position="445"/>
    </location>
</feature>
<keyword evidence="1" id="KW-1188">Viral release from host cell</keyword>
<gene>
    <name evidence="5" type="ORF">ZZM4_0014</name>
</gene>